<evidence type="ECO:0000313" key="2">
    <source>
        <dbReference type="EMBL" id="SLN53585.1"/>
    </source>
</evidence>
<evidence type="ECO:0000313" key="3">
    <source>
        <dbReference type="Proteomes" id="UP000193900"/>
    </source>
</evidence>
<name>A0A1Y5T0U2_9RHOB</name>
<proteinExistence type="predicted"/>
<evidence type="ECO:0000256" key="1">
    <source>
        <dbReference type="SAM" id="MobiDB-lite"/>
    </source>
</evidence>
<dbReference type="Proteomes" id="UP000193900">
    <property type="component" value="Unassembled WGS sequence"/>
</dbReference>
<feature type="compositionally biased region" description="Polar residues" evidence="1">
    <location>
        <begin position="144"/>
        <end position="155"/>
    </location>
</feature>
<feature type="compositionally biased region" description="Basic residues" evidence="1">
    <location>
        <begin position="91"/>
        <end position="108"/>
    </location>
</feature>
<sequence length="216" mass="23809">MSKPPPARYRRTNWSSYNASPRIRVDNDTTWRAPHVGRPGRPQCFPMRPYNFTCPMPGIKFLGDGGWPTRKHGPQGRRQWRRVHLAMAPGHGRHQRRGGHPQLRRRQSRAVGPARPDSARRADRKGHRPSRQIAPQAPAGRWTAPTTRANVTGPSPTGKPPRSSRSKTTGVRGRKTVQPQRSATRTCAPPDSTDGRSGNAGPVPTPEAGSRRGCAA</sequence>
<keyword evidence="3" id="KW-1185">Reference proteome</keyword>
<organism evidence="2 3">
    <name type="scientific">Roseisalinus antarcticus</name>
    <dbReference type="NCBI Taxonomy" id="254357"/>
    <lineage>
        <taxon>Bacteria</taxon>
        <taxon>Pseudomonadati</taxon>
        <taxon>Pseudomonadota</taxon>
        <taxon>Alphaproteobacteria</taxon>
        <taxon>Rhodobacterales</taxon>
        <taxon>Roseobacteraceae</taxon>
        <taxon>Roseisalinus</taxon>
    </lineage>
</organism>
<feature type="region of interest" description="Disordered" evidence="1">
    <location>
        <begin position="87"/>
        <end position="216"/>
    </location>
</feature>
<accession>A0A1Y5T0U2</accession>
<dbReference type="EMBL" id="FWFZ01000010">
    <property type="protein sequence ID" value="SLN53585.1"/>
    <property type="molecule type" value="Genomic_DNA"/>
</dbReference>
<dbReference type="AlphaFoldDB" id="A0A1Y5T0U2"/>
<protein>
    <submittedName>
        <fullName evidence="2">Uncharacterized protein</fullName>
    </submittedName>
</protein>
<reference evidence="2 3" key="1">
    <citation type="submission" date="2017-03" db="EMBL/GenBank/DDBJ databases">
        <authorList>
            <person name="Afonso C.L."/>
            <person name="Miller P.J."/>
            <person name="Scott M.A."/>
            <person name="Spackman E."/>
            <person name="Goraichik I."/>
            <person name="Dimitrov K.M."/>
            <person name="Suarez D.L."/>
            <person name="Swayne D.E."/>
        </authorList>
    </citation>
    <scope>NUCLEOTIDE SEQUENCE [LARGE SCALE GENOMIC DNA]</scope>
    <source>
        <strain evidence="2 3">CECT 7023</strain>
    </source>
</reference>
<gene>
    <name evidence="2" type="ORF">ROA7023_02383</name>
</gene>